<protein>
    <submittedName>
        <fullName evidence="2">Cold-shock protein</fullName>
    </submittedName>
</protein>
<comment type="caution">
    <text evidence="2">The sequence shown here is derived from an EMBL/GenBank/DDBJ whole genome shotgun (WGS) entry which is preliminary data.</text>
</comment>
<name>A0A7Y1F4A9_PSEVE</name>
<accession>A0A7Y1F4A9</accession>
<organism evidence="2 3">
    <name type="scientific">Pseudomonas veronii</name>
    <dbReference type="NCBI Taxonomy" id="76761"/>
    <lineage>
        <taxon>Bacteria</taxon>
        <taxon>Pseudomonadati</taxon>
        <taxon>Pseudomonadota</taxon>
        <taxon>Gammaproteobacteria</taxon>
        <taxon>Pseudomonadales</taxon>
        <taxon>Pseudomonadaceae</taxon>
        <taxon>Pseudomonas</taxon>
    </lineage>
</organism>
<dbReference type="InterPro" id="IPR012340">
    <property type="entry name" value="NA-bd_OB-fold"/>
</dbReference>
<reference evidence="2 3" key="1">
    <citation type="journal article" date="2020" name="Front. Microbiol.">
        <title>Genetic Organization of the aprX-lipA2 Operon Affects the Proteolytic Potential of Pseudomonas Species in Milk.</title>
        <authorList>
            <person name="Maier C."/>
            <person name="Huptas C."/>
            <person name="von Neubeck M."/>
            <person name="Scherer S."/>
            <person name="Wenning M."/>
            <person name="Lucking G."/>
        </authorList>
    </citation>
    <scope>NUCLEOTIDE SEQUENCE [LARGE SCALE GENOMIC DNA]</scope>
    <source>
        <strain evidence="2 3">WS 4671</strain>
    </source>
</reference>
<dbReference type="RefSeq" id="WP_057003871.1">
    <property type="nucleotide sequence ID" value="NZ_CP129402.1"/>
</dbReference>
<dbReference type="Proteomes" id="UP000552560">
    <property type="component" value="Unassembled WGS sequence"/>
</dbReference>
<dbReference type="AlphaFoldDB" id="A0A7Y1F4A9"/>
<dbReference type="OrthoDB" id="7014148at2"/>
<dbReference type="InterPro" id="IPR002059">
    <property type="entry name" value="CSP_DNA-bd"/>
</dbReference>
<gene>
    <name evidence="2" type="ORF">HBO43_19105</name>
</gene>
<dbReference type="Gene3D" id="2.40.50.140">
    <property type="entry name" value="Nucleic acid-binding proteins"/>
    <property type="match status" value="1"/>
</dbReference>
<evidence type="ECO:0000313" key="2">
    <source>
        <dbReference type="EMBL" id="NMX98708.1"/>
    </source>
</evidence>
<dbReference type="EMBL" id="JAAQWE010000019">
    <property type="protein sequence ID" value="NMX98708.1"/>
    <property type="molecule type" value="Genomic_DNA"/>
</dbReference>
<feature type="domain" description="CSD" evidence="1">
    <location>
        <begin position="5"/>
        <end position="65"/>
    </location>
</feature>
<proteinExistence type="predicted"/>
<dbReference type="SUPFAM" id="SSF50249">
    <property type="entry name" value="Nucleic acid-binding proteins"/>
    <property type="match status" value="1"/>
</dbReference>
<evidence type="ECO:0000313" key="3">
    <source>
        <dbReference type="Proteomes" id="UP000552560"/>
    </source>
</evidence>
<sequence length="66" mass="7049">MQLFTGTVKSYDPQNGKGLIALDSGGDDVSVDLRSSDGCKLSEGQNVAFQMIHRPDGVYACDITLI</sequence>
<dbReference type="GO" id="GO:0003676">
    <property type="term" value="F:nucleic acid binding"/>
    <property type="evidence" value="ECO:0007669"/>
    <property type="project" value="InterPro"/>
</dbReference>
<evidence type="ECO:0000259" key="1">
    <source>
        <dbReference type="Pfam" id="PF00313"/>
    </source>
</evidence>
<dbReference type="Pfam" id="PF00313">
    <property type="entry name" value="CSD"/>
    <property type="match status" value="1"/>
</dbReference>